<dbReference type="EMBL" id="NQVE01000058">
    <property type="protein sequence ID" value="RAL50591.1"/>
    <property type="molecule type" value="Genomic_DNA"/>
</dbReference>
<evidence type="ECO:0008006" key="4">
    <source>
        <dbReference type="Google" id="ProtNLM"/>
    </source>
</evidence>
<feature type="signal peptide" evidence="1">
    <location>
        <begin position="1"/>
        <end position="24"/>
    </location>
</feature>
<feature type="chain" id="PRO_5016327815" description="Secreted protein" evidence="1">
    <location>
        <begin position="25"/>
        <end position="114"/>
    </location>
</feature>
<keyword evidence="3" id="KW-1185">Reference proteome</keyword>
<gene>
    <name evidence="2" type="ORF">DM860_014533</name>
</gene>
<organism evidence="2 3">
    <name type="scientific">Cuscuta australis</name>
    <dbReference type="NCBI Taxonomy" id="267555"/>
    <lineage>
        <taxon>Eukaryota</taxon>
        <taxon>Viridiplantae</taxon>
        <taxon>Streptophyta</taxon>
        <taxon>Embryophyta</taxon>
        <taxon>Tracheophyta</taxon>
        <taxon>Spermatophyta</taxon>
        <taxon>Magnoliopsida</taxon>
        <taxon>eudicotyledons</taxon>
        <taxon>Gunneridae</taxon>
        <taxon>Pentapetalae</taxon>
        <taxon>asterids</taxon>
        <taxon>lamiids</taxon>
        <taxon>Solanales</taxon>
        <taxon>Convolvulaceae</taxon>
        <taxon>Cuscuteae</taxon>
        <taxon>Cuscuta</taxon>
        <taxon>Cuscuta subgen. Grammica</taxon>
        <taxon>Cuscuta sect. Cleistogrammica</taxon>
    </lineage>
</organism>
<accession>A0A328E2D2</accession>
<protein>
    <recommendedName>
        <fullName evidence="4">Secreted protein</fullName>
    </recommendedName>
</protein>
<dbReference type="Proteomes" id="UP000249390">
    <property type="component" value="Unassembled WGS sequence"/>
</dbReference>
<sequence length="114" mass="12863">MNMQPTSKLNLGFLFLCFFDQLDGRPAVRTSSTLRKSQPAGRSSALRRWLLHPIDRAAIFIPSVWRLSSLFEKRVTCSTDKLLDSAYKDREGTHSVLNINAFAREANAISLFSS</sequence>
<comment type="caution">
    <text evidence="2">The sequence shown here is derived from an EMBL/GenBank/DDBJ whole genome shotgun (WGS) entry which is preliminary data.</text>
</comment>
<reference evidence="2 3" key="1">
    <citation type="submission" date="2018-06" db="EMBL/GenBank/DDBJ databases">
        <title>The Genome of Cuscuta australis (Dodder) Provides Insight into the Evolution of Plant Parasitism.</title>
        <authorList>
            <person name="Liu H."/>
        </authorList>
    </citation>
    <scope>NUCLEOTIDE SEQUENCE [LARGE SCALE GENOMIC DNA]</scope>
    <source>
        <strain evidence="3">cv. Yunnan</strain>
        <tissue evidence="2">Vines</tissue>
    </source>
</reference>
<evidence type="ECO:0000313" key="3">
    <source>
        <dbReference type="Proteomes" id="UP000249390"/>
    </source>
</evidence>
<proteinExistence type="predicted"/>
<dbReference type="AlphaFoldDB" id="A0A328E2D2"/>
<keyword evidence="1" id="KW-0732">Signal</keyword>
<evidence type="ECO:0000313" key="2">
    <source>
        <dbReference type="EMBL" id="RAL50591.1"/>
    </source>
</evidence>
<evidence type="ECO:0000256" key="1">
    <source>
        <dbReference type="SAM" id="SignalP"/>
    </source>
</evidence>
<name>A0A328E2D2_9ASTE</name>